<evidence type="ECO:0000256" key="5">
    <source>
        <dbReference type="ARBA" id="ARBA00023004"/>
    </source>
</evidence>
<reference evidence="8 9" key="1">
    <citation type="journal article" date="2016" name="Nat. Commun.">
        <title>Thousands of microbial genomes shed light on interconnected biogeochemical processes in an aquifer system.</title>
        <authorList>
            <person name="Anantharaman K."/>
            <person name="Brown C.T."/>
            <person name="Hug L.A."/>
            <person name="Sharon I."/>
            <person name="Castelle C.J."/>
            <person name="Probst A.J."/>
            <person name="Thomas B.C."/>
            <person name="Singh A."/>
            <person name="Wilkins M.J."/>
            <person name="Karaoz U."/>
            <person name="Brodie E.L."/>
            <person name="Williams K.H."/>
            <person name="Hubbard S.S."/>
            <person name="Banfield J.F."/>
        </authorList>
    </citation>
    <scope>NUCLEOTIDE SEQUENCE [LARGE SCALE GENOMIC DNA]</scope>
</reference>
<dbReference type="EMBL" id="MFIV01000014">
    <property type="protein sequence ID" value="OGF99702.1"/>
    <property type="molecule type" value="Genomic_DNA"/>
</dbReference>
<evidence type="ECO:0000256" key="2">
    <source>
        <dbReference type="ARBA" id="ARBA00022485"/>
    </source>
</evidence>
<evidence type="ECO:0000256" key="6">
    <source>
        <dbReference type="ARBA" id="ARBA00023014"/>
    </source>
</evidence>
<keyword evidence="4" id="KW-0677">Repeat</keyword>
<gene>
    <name evidence="8" type="ORF">A2Z86_06970</name>
</gene>
<comment type="subcellular location">
    <subcellularLocation>
        <location evidence="1">Cell envelope</location>
    </subcellularLocation>
</comment>
<evidence type="ECO:0000256" key="4">
    <source>
        <dbReference type="ARBA" id="ARBA00022737"/>
    </source>
</evidence>
<keyword evidence="3" id="KW-0479">Metal-binding</keyword>
<evidence type="ECO:0000256" key="1">
    <source>
        <dbReference type="ARBA" id="ARBA00004196"/>
    </source>
</evidence>
<dbReference type="GO" id="GO:0051539">
    <property type="term" value="F:4 iron, 4 sulfur cluster binding"/>
    <property type="evidence" value="ECO:0007669"/>
    <property type="project" value="UniProtKB-KW"/>
</dbReference>
<evidence type="ECO:0000256" key="3">
    <source>
        <dbReference type="ARBA" id="ARBA00022723"/>
    </source>
</evidence>
<dbReference type="GO" id="GO:0030313">
    <property type="term" value="C:cell envelope"/>
    <property type="evidence" value="ECO:0007669"/>
    <property type="project" value="UniProtKB-SubCell"/>
</dbReference>
<name>A0A1F5YI14_9BACT</name>
<dbReference type="PROSITE" id="PS00198">
    <property type="entry name" value="4FE4S_FER_1"/>
    <property type="match status" value="1"/>
</dbReference>
<dbReference type="PANTHER" id="PTHR43545">
    <property type="entry name" value="FORMATE DEHYDROGENASE, NITRATE-INDUCIBLE, IRON-SULFUR SUBUNIT"/>
    <property type="match status" value="1"/>
</dbReference>
<keyword evidence="2" id="KW-0004">4Fe-4S</keyword>
<dbReference type="InterPro" id="IPR017900">
    <property type="entry name" value="4Fe4S_Fe_S_CS"/>
</dbReference>
<keyword evidence="6" id="KW-0411">Iron-sulfur</keyword>
<sequence length="258" mass="27929">MEPLGMLIDFTECIGCGECVKACQKQNKLGDNPSKDDLSSHNYTVVLKQEGINYRKLCMHCQEPTCASVCPVGAFTKTALGPVIYDADKCMGCRYCMMACPFGVPRYQWDSAVPVIAKCIFCNERVAAGGETACSWVCPMGATRMGRRSDLLEIARGRVERHPDKYVNYIYGETDAGGTSILMLSSVPFDKLGFPMDLGAQPLPSLTWSVLSKIPSIVVTGGVLLGGLTWIINRRIQLDSGALVDPEDSSRPGKGGAK</sequence>
<feature type="domain" description="4Fe-4S ferredoxin-type" evidence="7">
    <location>
        <begin position="4"/>
        <end position="34"/>
    </location>
</feature>
<dbReference type="AlphaFoldDB" id="A0A1F5YI14"/>
<organism evidence="8 9">
    <name type="scientific">Candidatus Glassbacteria bacterium GWA2_58_10</name>
    <dbReference type="NCBI Taxonomy" id="1817865"/>
    <lineage>
        <taxon>Bacteria</taxon>
        <taxon>Candidatus Glassiibacteriota</taxon>
    </lineage>
</organism>
<feature type="domain" description="4Fe-4S ferredoxin-type" evidence="7">
    <location>
        <begin position="81"/>
        <end position="110"/>
    </location>
</feature>
<feature type="domain" description="4Fe-4S ferredoxin-type" evidence="7">
    <location>
        <begin position="48"/>
        <end position="80"/>
    </location>
</feature>
<dbReference type="PROSITE" id="PS51379">
    <property type="entry name" value="4FE4S_FER_2"/>
    <property type="match status" value="3"/>
</dbReference>
<accession>A0A1F5YI14</accession>
<dbReference type="Pfam" id="PF13247">
    <property type="entry name" value="Fer4_11"/>
    <property type="match status" value="1"/>
</dbReference>
<dbReference type="InterPro" id="IPR017896">
    <property type="entry name" value="4Fe4S_Fe-S-bd"/>
</dbReference>
<dbReference type="CDD" id="cd10561">
    <property type="entry name" value="HybA_like"/>
    <property type="match status" value="1"/>
</dbReference>
<dbReference type="SUPFAM" id="SSF54862">
    <property type="entry name" value="4Fe-4S ferredoxins"/>
    <property type="match status" value="1"/>
</dbReference>
<evidence type="ECO:0000313" key="8">
    <source>
        <dbReference type="EMBL" id="OGF99702.1"/>
    </source>
</evidence>
<dbReference type="GO" id="GO:0046872">
    <property type="term" value="F:metal ion binding"/>
    <property type="evidence" value="ECO:0007669"/>
    <property type="project" value="UniProtKB-KW"/>
</dbReference>
<dbReference type="InterPro" id="IPR051555">
    <property type="entry name" value="FDH_Electron_Transfer_Unit"/>
</dbReference>
<dbReference type="Pfam" id="PF00037">
    <property type="entry name" value="Fer4"/>
    <property type="match status" value="1"/>
</dbReference>
<comment type="caution">
    <text evidence="8">The sequence shown here is derived from an EMBL/GenBank/DDBJ whole genome shotgun (WGS) entry which is preliminary data.</text>
</comment>
<evidence type="ECO:0000313" key="9">
    <source>
        <dbReference type="Proteomes" id="UP000176992"/>
    </source>
</evidence>
<protein>
    <recommendedName>
        <fullName evidence="7">4Fe-4S ferredoxin-type domain-containing protein</fullName>
    </recommendedName>
</protein>
<proteinExistence type="predicted"/>
<dbReference type="Proteomes" id="UP000176992">
    <property type="component" value="Unassembled WGS sequence"/>
</dbReference>
<evidence type="ECO:0000259" key="7">
    <source>
        <dbReference type="PROSITE" id="PS51379"/>
    </source>
</evidence>
<dbReference type="PANTHER" id="PTHR43545:SF4">
    <property type="entry name" value="IRON-SULFUR PROTEIN"/>
    <property type="match status" value="1"/>
</dbReference>
<dbReference type="Gene3D" id="3.30.70.20">
    <property type="match status" value="2"/>
</dbReference>
<keyword evidence="5" id="KW-0408">Iron</keyword>